<feature type="repeat" description="TPR" evidence="1">
    <location>
        <begin position="358"/>
        <end position="391"/>
    </location>
</feature>
<dbReference type="InterPro" id="IPR004045">
    <property type="entry name" value="Glutathione_S-Trfase_N"/>
</dbReference>
<dbReference type="Gramene" id="EFJ30392">
    <property type="protein sequence ID" value="EFJ30392"/>
    <property type="gene ID" value="SELMODRAFT_440313"/>
</dbReference>
<feature type="compositionally biased region" description="Acidic residues" evidence="2">
    <location>
        <begin position="546"/>
        <end position="563"/>
    </location>
</feature>
<dbReference type="InParanoid" id="D8RAY1"/>
<dbReference type="SUPFAM" id="SSF48452">
    <property type="entry name" value="TPR-like"/>
    <property type="match status" value="2"/>
</dbReference>
<feature type="domain" description="GST N-terminal" evidence="3">
    <location>
        <begin position="681"/>
        <end position="763"/>
    </location>
</feature>
<sequence length="1044" mass="116187">MEILREQMGFLLDQGLHDSAEILGSFLLCAAASNNDLAPTVRAENMVLFADALYGRREYKRALNFYRQALQQCRVTLKPNTAVTRSTLSSTGSRPSSANSSYCGTINDNEVKYKIALCHMGLRDTRSALTEMEAIPSKARTLRINLTLAKLYRVTGYDRAAVASYRECLRQCPYVLEAIIALAELGIPAKDIQLLFPQTPSKVARAPSDGHESSRLLQKLTEVHCGIASLDYKGALENLNQLAQRFPNNLHVLLETGKVEGALGRGDEAVHSFEKSRQVDPCNLTDMDEYAMLLRMRGDTAEMNRLVYDLLNVDAGRPEVWVSSAVYWETRDDRVRALSYADKVTAILQSIRVADRHTPAYLLKGNLSLSLNHSEAAVMAFRKAQSLKPDLRSYQGLVRSYLALSKNKEALCAAREAMKAMPHSAKALTLVGDVYAHVPEGREKARKFYESALRLEPGYLGAVLALADLHRMESRNEEATLLLQRYLQNWADDALHTKLAQILALTNKLGESLSHYQAALSINPQNEAARKGLERLEKQMKGVDPDALEEDEENEAEDGEGDPEEAEFLYIAGLRPCWSDNHSTQLRHFSKEHGILTAQVSSRRKKLRLRCKASSQSSQQQSSLLSFLCPLLKLIGSGDPSAPRNGLLESATSGIASLARLPWGKNVNTQIVSSRTKQPLELFKLYEFEACPFCRRVREALTELDLSAEVYPCPKGSRVHRAFVKASGGKEQFPFLLDPNTGVSMYESSDIVNYLFQEYGERRRPTFGILESTLVTGWVPTIIRAGRGMSLWNGALPDPPQKLLELYSYENNQFARLVREALCELELPYILWNTGKGSLNCSKLKQISGSTQVPYLVDPNTGIQMAESLDIIRYLFANYNSKNEAFGASPGRFSATAGNELKVGRFEVLESKDELDLIGQQPPEPLRQFNQRFQSYIRKFVLCGDLIRLCITLPSSSLLGLVLIRTLSPGISSVPFAMRRQLVEGHDPVLWPVVNNLSLGMAKALGLSGVGKFHGGWFSLTVGQVAWSFRLVNRLPMTGCFKDG</sequence>
<organism evidence="5">
    <name type="scientific">Selaginella moellendorffii</name>
    <name type="common">Spikemoss</name>
    <dbReference type="NCBI Taxonomy" id="88036"/>
    <lineage>
        <taxon>Eukaryota</taxon>
        <taxon>Viridiplantae</taxon>
        <taxon>Streptophyta</taxon>
        <taxon>Embryophyta</taxon>
        <taxon>Tracheophyta</taxon>
        <taxon>Lycopodiopsida</taxon>
        <taxon>Selaginellales</taxon>
        <taxon>Selaginellaceae</taxon>
        <taxon>Selaginella</taxon>
    </lineage>
</organism>
<dbReference type="AlphaFoldDB" id="D8RAY1"/>
<dbReference type="SMART" id="SM00028">
    <property type="entry name" value="TPR"/>
    <property type="match status" value="6"/>
</dbReference>
<keyword evidence="5" id="KW-1185">Reference proteome</keyword>
<dbReference type="PROSITE" id="PS00195">
    <property type="entry name" value="GLUTAREDOXIN_1"/>
    <property type="match status" value="1"/>
</dbReference>
<dbReference type="PROSITE" id="PS50005">
    <property type="entry name" value="TPR"/>
    <property type="match status" value="2"/>
</dbReference>
<evidence type="ECO:0000313" key="5">
    <source>
        <dbReference type="Proteomes" id="UP000001514"/>
    </source>
</evidence>
<dbReference type="STRING" id="88036.D8RAY1"/>
<name>D8RAY1_SELML</name>
<dbReference type="Gene3D" id="1.25.40.10">
    <property type="entry name" value="Tetratricopeptide repeat domain"/>
    <property type="match status" value="2"/>
</dbReference>
<protein>
    <recommendedName>
        <fullName evidence="3">GST N-terminal domain-containing protein</fullName>
    </recommendedName>
</protein>
<feature type="domain" description="GST N-terminal" evidence="3">
    <location>
        <begin position="802"/>
        <end position="883"/>
    </location>
</feature>
<dbReference type="PROSITE" id="PS51354">
    <property type="entry name" value="GLUTAREDOXIN_2"/>
    <property type="match status" value="1"/>
</dbReference>
<feature type="repeat" description="TPR" evidence="1">
    <location>
        <begin position="493"/>
        <end position="526"/>
    </location>
</feature>
<dbReference type="InterPro" id="IPR036249">
    <property type="entry name" value="Thioredoxin-like_sf"/>
</dbReference>
<dbReference type="CDD" id="cd03041">
    <property type="entry name" value="GST_N_2GST_N"/>
    <property type="match status" value="1"/>
</dbReference>
<dbReference type="Pfam" id="PF13417">
    <property type="entry name" value="GST_N_3"/>
    <property type="match status" value="2"/>
</dbReference>
<evidence type="ECO:0000259" key="3">
    <source>
        <dbReference type="PROSITE" id="PS50404"/>
    </source>
</evidence>
<dbReference type="PROSITE" id="PS50404">
    <property type="entry name" value="GST_NTER"/>
    <property type="match status" value="2"/>
</dbReference>
<dbReference type="Proteomes" id="UP000001514">
    <property type="component" value="Unassembled WGS sequence"/>
</dbReference>
<feature type="region of interest" description="Disordered" evidence="2">
    <location>
        <begin position="541"/>
        <end position="563"/>
    </location>
</feature>
<reference evidence="4 5" key="1">
    <citation type="journal article" date="2011" name="Science">
        <title>The Selaginella genome identifies genetic changes associated with the evolution of vascular plants.</title>
        <authorList>
            <person name="Banks J.A."/>
            <person name="Nishiyama T."/>
            <person name="Hasebe M."/>
            <person name="Bowman J.L."/>
            <person name="Gribskov M."/>
            <person name="dePamphilis C."/>
            <person name="Albert V.A."/>
            <person name="Aono N."/>
            <person name="Aoyama T."/>
            <person name="Ambrose B.A."/>
            <person name="Ashton N.W."/>
            <person name="Axtell M.J."/>
            <person name="Barker E."/>
            <person name="Barker M.S."/>
            <person name="Bennetzen J.L."/>
            <person name="Bonawitz N.D."/>
            <person name="Chapple C."/>
            <person name="Cheng C."/>
            <person name="Correa L.G."/>
            <person name="Dacre M."/>
            <person name="DeBarry J."/>
            <person name="Dreyer I."/>
            <person name="Elias M."/>
            <person name="Engstrom E.M."/>
            <person name="Estelle M."/>
            <person name="Feng L."/>
            <person name="Finet C."/>
            <person name="Floyd S.K."/>
            <person name="Frommer W.B."/>
            <person name="Fujita T."/>
            <person name="Gramzow L."/>
            <person name="Gutensohn M."/>
            <person name="Harholt J."/>
            <person name="Hattori M."/>
            <person name="Heyl A."/>
            <person name="Hirai T."/>
            <person name="Hiwatashi Y."/>
            <person name="Ishikawa M."/>
            <person name="Iwata M."/>
            <person name="Karol K.G."/>
            <person name="Koehler B."/>
            <person name="Kolukisaoglu U."/>
            <person name="Kubo M."/>
            <person name="Kurata T."/>
            <person name="Lalonde S."/>
            <person name="Li K."/>
            <person name="Li Y."/>
            <person name="Litt A."/>
            <person name="Lyons E."/>
            <person name="Manning G."/>
            <person name="Maruyama T."/>
            <person name="Michael T.P."/>
            <person name="Mikami K."/>
            <person name="Miyazaki S."/>
            <person name="Morinaga S."/>
            <person name="Murata T."/>
            <person name="Mueller-Roeber B."/>
            <person name="Nelson D.R."/>
            <person name="Obara M."/>
            <person name="Oguri Y."/>
            <person name="Olmstead R.G."/>
            <person name="Onodera N."/>
            <person name="Petersen B.L."/>
            <person name="Pils B."/>
            <person name="Prigge M."/>
            <person name="Rensing S.A."/>
            <person name="Riano-Pachon D.M."/>
            <person name="Roberts A.W."/>
            <person name="Sato Y."/>
            <person name="Scheller H.V."/>
            <person name="Schulz B."/>
            <person name="Schulz C."/>
            <person name="Shakirov E.V."/>
            <person name="Shibagaki N."/>
            <person name="Shinohara N."/>
            <person name="Shippen D.E."/>
            <person name="Soerensen I."/>
            <person name="Sotooka R."/>
            <person name="Sugimoto N."/>
            <person name="Sugita M."/>
            <person name="Sumikawa N."/>
            <person name="Tanurdzic M."/>
            <person name="Theissen G."/>
            <person name="Ulvskov P."/>
            <person name="Wakazuki S."/>
            <person name="Weng J.K."/>
            <person name="Willats W.W."/>
            <person name="Wipf D."/>
            <person name="Wolf P.G."/>
            <person name="Yang L."/>
            <person name="Zimmer A.D."/>
            <person name="Zhu Q."/>
            <person name="Mitros T."/>
            <person name="Hellsten U."/>
            <person name="Loque D."/>
            <person name="Otillar R."/>
            <person name="Salamov A."/>
            <person name="Schmutz J."/>
            <person name="Shapiro H."/>
            <person name="Lindquist E."/>
            <person name="Lucas S."/>
            <person name="Rokhsar D."/>
            <person name="Grigoriev I.V."/>
        </authorList>
    </citation>
    <scope>NUCLEOTIDE SEQUENCE [LARGE SCALE GENOMIC DNA]</scope>
</reference>
<dbReference type="InterPro" id="IPR011767">
    <property type="entry name" value="GLR_AS"/>
</dbReference>
<dbReference type="PANTHER" id="PTHR45288:SF2">
    <property type="entry name" value="THIOREDOXIN FAMILY PROTEIN"/>
    <property type="match status" value="1"/>
</dbReference>
<evidence type="ECO:0000256" key="2">
    <source>
        <dbReference type="SAM" id="MobiDB-lite"/>
    </source>
</evidence>
<dbReference type="Gene3D" id="3.40.30.10">
    <property type="entry name" value="Glutaredoxin"/>
    <property type="match status" value="2"/>
</dbReference>
<dbReference type="InterPro" id="IPR040079">
    <property type="entry name" value="Glutathione_S-Trfase"/>
</dbReference>
<evidence type="ECO:0000313" key="4">
    <source>
        <dbReference type="EMBL" id="EFJ30392.1"/>
    </source>
</evidence>
<dbReference type="PANTHER" id="PTHR45288">
    <property type="entry name" value="THIOREDOXIN FAMILY PROTEIN"/>
    <property type="match status" value="1"/>
</dbReference>
<dbReference type="InterPro" id="IPR019734">
    <property type="entry name" value="TPR_rpt"/>
</dbReference>
<dbReference type="KEGG" id="smo:SELMODRAFT_440313"/>
<dbReference type="FunCoup" id="D8RAY1">
    <property type="interactions" value="3106"/>
</dbReference>
<accession>D8RAY1</accession>
<dbReference type="SFLD" id="SFLDS00019">
    <property type="entry name" value="Glutathione_Transferase_(cytos"/>
    <property type="match status" value="1"/>
</dbReference>
<dbReference type="SFLD" id="SFLDG01181">
    <property type="entry name" value="SUF2"/>
    <property type="match status" value="1"/>
</dbReference>
<proteinExistence type="predicted"/>
<dbReference type="Pfam" id="PF13181">
    <property type="entry name" value="TPR_8"/>
    <property type="match status" value="1"/>
</dbReference>
<gene>
    <name evidence="4" type="ORF">SELMODRAFT_440313</name>
</gene>
<dbReference type="eggNOG" id="KOG1174">
    <property type="taxonomic scope" value="Eukaryota"/>
</dbReference>
<dbReference type="HOGENOM" id="CLU_326643_0_0_1"/>
<dbReference type="SUPFAM" id="SSF52833">
    <property type="entry name" value="Thioredoxin-like"/>
    <property type="match status" value="2"/>
</dbReference>
<keyword evidence="1" id="KW-0802">TPR repeat</keyword>
<dbReference type="InterPro" id="IPR011990">
    <property type="entry name" value="TPR-like_helical_dom_sf"/>
</dbReference>
<evidence type="ECO:0000256" key="1">
    <source>
        <dbReference type="PROSITE-ProRule" id="PRU00339"/>
    </source>
</evidence>
<dbReference type="EMBL" id="GL377575">
    <property type="protein sequence ID" value="EFJ30392.1"/>
    <property type="molecule type" value="Genomic_DNA"/>
</dbReference>